<feature type="compositionally biased region" description="Basic and acidic residues" evidence="1">
    <location>
        <begin position="32"/>
        <end position="44"/>
    </location>
</feature>
<evidence type="ECO:0000313" key="3">
    <source>
        <dbReference type="Proteomes" id="UP000037460"/>
    </source>
</evidence>
<protein>
    <submittedName>
        <fullName evidence="2">Uncharacterized protein</fullName>
    </submittedName>
</protein>
<organism evidence="2 3">
    <name type="scientific">Chrysochromulina tobinii</name>
    <dbReference type="NCBI Taxonomy" id="1460289"/>
    <lineage>
        <taxon>Eukaryota</taxon>
        <taxon>Haptista</taxon>
        <taxon>Haptophyta</taxon>
        <taxon>Prymnesiophyceae</taxon>
        <taxon>Prymnesiales</taxon>
        <taxon>Chrysochromulinaceae</taxon>
        <taxon>Chrysochromulina</taxon>
    </lineage>
</organism>
<reference evidence="3" key="1">
    <citation type="journal article" date="2015" name="PLoS Genet.">
        <title>Genome Sequence and Transcriptome Analyses of Chrysochromulina tobin: Metabolic Tools for Enhanced Algal Fitness in the Prominent Order Prymnesiales (Haptophyceae).</title>
        <authorList>
            <person name="Hovde B.T."/>
            <person name="Deodato C.R."/>
            <person name="Hunsperger H.M."/>
            <person name="Ryken S.A."/>
            <person name="Yost W."/>
            <person name="Jha R.K."/>
            <person name="Patterson J."/>
            <person name="Monnat R.J. Jr."/>
            <person name="Barlow S.B."/>
            <person name="Starkenburg S.R."/>
            <person name="Cattolico R.A."/>
        </authorList>
    </citation>
    <scope>NUCLEOTIDE SEQUENCE</scope>
    <source>
        <strain evidence="3">CCMP291</strain>
    </source>
</reference>
<gene>
    <name evidence="2" type="ORF">Ctob_010485</name>
</gene>
<evidence type="ECO:0000313" key="2">
    <source>
        <dbReference type="EMBL" id="KOO28262.1"/>
    </source>
</evidence>
<feature type="compositionally biased region" description="Basic and acidic residues" evidence="1">
    <location>
        <begin position="116"/>
        <end position="128"/>
    </location>
</feature>
<evidence type="ECO:0000256" key="1">
    <source>
        <dbReference type="SAM" id="MobiDB-lite"/>
    </source>
</evidence>
<proteinExistence type="predicted"/>
<dbReference type="Proteomes" id="UP000037460">
    <property type="component" value="Unassembled WGS sequence"/>
</dbReference>
<comment type="caution">
    <text evidence="2">The sequence shown here is derived from an EMBL/GenBank/DDBJ whole genome shotgun (WGS) entry which is preliminary data.</text>
</comment>
<feature type="region of interest" description="Disordered" evidence="1">
    <location>
        <begin position="1"/>
        <end position="191"/>
    </location>
</feature>
<feature type="compositionally biased region" description="Basic and acidic residues" evidence="1">
    <location>
        <begin position="51"/>
        <end position="67"/>
    </location>
</feature>
<name>A0A0M0JPN6_9EUKA</name>
<keyword evidence="3" id="KW-1185">Reference proteome</keyword>
<dbReference type="EMBL" id="JWZX01002594">
    <property type="protein sequence ID" value="KOO28262.1"/>
    <property type="molecule type" value="Genomic_DNA"/>
</dbReference>
<dbReference type="AlphaFoldDB" id="A0A0M0JPN6"/>
<accession>A0A0M0JPN6</accession>
<sequence length="191" mass="20136">MGKKAKGKTMSLAEFAGDTIQSDPMALPTAPREQDGEFPDRYGDRGGFQRPGREGDRYDRGPRRYEDDNGDMVVMRSEADEALAPRTGAPKPADDATGDAASAKSNPFGAAKARAPRTDDYLGGEAEKASSAPPKPDRGEESRQQSGGAPPKPKVKIDPFTGKPVVQPGSDATPPPPSLPTEAMADLEVKG</sequence>